<dbReference type="Pfam" id="PF00743">
    <property type="entry name" value="FMO-like"/>
    <property type="match status" value="1"/>
</dbReference>
<dbReference type="Proteomes" id="UP000182054">
    <property type="component" value="Unassembled WGS sequence"/>
</dbReference>
<evidence type="ECO:0000256" key="6">
    <source>
        <dbReference type="ARBA" id="ARBA00023002"/>
    </source>
</evidence>
<proteinExistence type="inferred from homology"/>
<dbReference type="PRINTS" id="PR00370">
    <property type="entry name" value="FMOXYGENASE"/>
</dbReference>
<dbReference type="SUPFAM" id="SSF51905">
    <property type="entry name" value="FAD/NAD(P)-binding domain"/>
    <property type="match status" value="2"/>
</dbReference>
<evidence type="ECO:0000256" key="5">
    <source>
        <dbReference type="ARBA" id="ARBA00022857"/>
    </source>
</evidence>
<dbReference type="GO" id="GO:0050661">
    <property type="term" value="F:NADP binding"/>
    <property type="evidence" value="ECO:0007669"/>
    <property type="project" value="InterPro"/>
</dbReference>
<accession>A0A1I0TYT0</accession>
<dbReference type="InterPro" id="IPR000960">
    <property type="entry name" value="Flavin_mOase"/>
</dbReference>
<dbReference type="GO" id="GO:0004499">
    <property type="term" value="F:N,N-dimethylaniline monooxygenase activity"/>
    <property type="evidence" value="ECO:0007669"/>
    <property type="project" value="InterPro"/>
</dbReference>
<dbReference type="AlphaFoldDB" id="A0A1I0TYT0"/>
<evidence type="ECO:0000313" key="8">
    <source>
        <dbReference type="Proteomes" id="UP000182054"/>
    </source>
</evidence>
<name>A0A1I0TYT0_9NOCA</name>
<dbReference type="PANTHER" id="PTHR23023">
    <property type="entry name" value="DIMETHYLANILINE MONOOXYGENASE"/>
    <property type="match status" value="1"/>
</dbReference>
<keyword evidence="6" id="KW-0560">Oxidoreductase</keyword>
<dbReference type="Gene3D" id="3.50.50.60">
    <property type="entry name" value="FAD/NAD(P)-binding domain"/>
    <property type="match status" value="1"/>
</dbReference>
<dbReference type="RefSeq" id="WP_082895151.1">
    <property type="nucleotide sequence ID" value="NZ_FOJN01000011.1"/>
</dbReference>
<organism evidence="7 8">
    <name type="scientific">Rhodococcoides kroppenstedtii</name>
    <dbReference type="NCBI Taxonomy" id="293050"/>
    <lineage>
        <taxon>Bacteria</taxon>
        <taxon>Bacillati</taxon>
        <taxon>Actinomycetota</taxon>
        <taxon>Actinomycetes</taxon>
        <taxon>Mycobacteriales</taxon>
        <taxon>Nocardiaceae</taxon>
        <taxon>Rhodococcoides</taxon>
    </lineage>
</organism>
<comment type="similarity">
    <text evidence="2">Belongs to the FAD-binding monooxygenase family.</text>
</comment>
<evidence type="ECO:0000256" key="1">
    <source>
        <dbReference type="ARBA" id="ARBA00009183"/>
    </source>
</evidence>
<keyword evidence="5" id="KW-0521">NADP</keyword>
<dbReference type="InterPro" id="IPR050346">
    <property type="entry name" value="FMO-like"/>
</dbReference>
<comment type="similarity">
    <text evidence="1">Belongs to the FMO family.</text>
</comment>
<dbReference type="InterPro" id="IPR020946">
    <property type="entry name" value="Flavin_mOase-like"/>
</dbReference>
<dbReference type="GO" id="GO:0050660">
    <property type="term" value="F:flavin adenine dinucleotide binding"/>
    <property type="evidence" value="ECO:0007669"/>
    <property type="project" value="InterPro"/>
</dbReference>
<keyword evidence="3" id="KW-0285">Flavoprotein</keyword>
<evidence type="ECO:0000256" key="3">
    <source>
        <dbReference type="ARBA" id="ARBA00022630"/>
    </source>
</evidence>
<dbReference type="InterPro" id="IPR036188">
    <property type="entry name" value="FAD/NAD-bd_sf"/>
</dbReference>
<sequence length="497" mass="54453">MTTTPRLLVGVVGAGFAGLSSARVLSELGHDVVVWEKAPDVGGVWSATRRYPGLKTQNNKGTYALSEMPMPKHYPEWPSGEQVQAYLEDYARKFGILSAVECDTEVVSATPAATGGWDVTTASERGSDTRHVDHLVLASGIFSEPFVPPFEGREDFLAAGGEIMPAGDLHHLDQVAGKHAMVVGYGKSACDITVEVAGVAASTTVVARELLWKLPRKIKGVLNYKYLMLTRLGEGIFRYHTVSGVERLLHARNSLIAGGMVDSVGSVTTKQLQLEKLGLIPLGTFADIARATVSLVSEGFFEGVADGRIDVRRDTTVIRLLEKDGHPHAELSDGSVIRTDVILAATGWRQTIPFLPDEVLNRFTDERGDYVLYRQIHPVGVEDLSFAGYNSSFFSPLSAEVSALWIGSLLGGNHTLPSDDDMRQQVATRLRWMRERTRGNHARGTNVIPFSVHNIDETLSDIGLGVSRLTKAKEWLLPVNPSDYRDIVQKLKKRVRR</sequence>
<gene>
    <name evidence="7" type="ORF">SAMN05444374_11133</name>
</gene>
<dbReference type="EMBL" id="FOJN01000011">
    <property type="protein sequence ID" value="SFA56918.1"/>
    <property type="molecule type" value="Genomic_DNA"/>
</dbReference>
<dbReference type="OrthoDB" id="5168853at2"/>
<keyword evidence="4" id="KW-0274">FAD</keyword>
<dbReference type="GeneID" id="85486612"/>
<dbReference type="PIRSF" id="PIRSF000332">
    <property type="entry name" value="FMO"/>
    <property type="match status" value="1"/>
</dbReference>
<evidence type="ECO:0000256" key="4">
    <source>
        <dbReference type="ARBA" id="ARBA00022827"/>
    </source>
</evidence>
<reference evidence="7 8" key="1">
    <citation type="submission" date="2016-10" db="EMBL/GenBank/DDBJ databases">
        <authorList>
            <person name="de Groot N.N."/>
        </authorList>
    </citation>
    <scope>NUCLEOTIDE SEQUENCE [LARGE SCALE GENOMIC DNA]</scope>
    <source>
        <strain evidence="7 8">DSM 44908</strain>
    </source>
</reference>
<evidence type="ECO:0000256" key="2">
    <source>
        <dbReference type="ARBA" id="ARBA00010139"/>
    </source>
</evidence>
<protein>
    <submittedName>
        <fullName evidence="7">Predicted flavoprotein CzcO associated with the cation diffusion facilitator CzcD</fullName>
    </submittedName>
</protein>
<evidence type="ECO:0000313" key="7">
    <source>
        <dbReference type="EMBL" id="SFA56918.1"/>
    </source>
</evidence>